<dbReference type="KEGG" id="smag:AN936_14790"/>
<sequence>MRELDEEERHLLRALDGPLATGDLITMVRDLGEILRNRGHVIQANVAELAADRLEMLDARSQA</sequence>
<evidence type="ECO:0000313" key="1">
    <source>
        <dbReference type="EMBL" id="ALH81572.1"/>
    </source>
</evidence>
<dbReference type="OrthoDB" id="7452478at2"/>
<protein>
    <submittedName>
        <fullName evidence="1">Uncharacterized protein</fullName>
    </submittedName>
</protein>
<organism evidence="1 2">
    <name type="scientific">Sphingopyxis macrogoltabida</name>
    <name type="common">Sphingomonas macrogoltabidus</name>
    <dbReference type="NCBI Taxonomy" id="33050"/>
    <lineage>
        <taxon>Bacteria</taxon>
        <taxon>Pseudomonadati</taxon>
        <taxon>Pseudomonadota</taxon>
        <taxon>Alphaproteobacteria</taxon>
        <taxon>Sphingomonadales</taxon>
        <taxon>Sphingomonadaceae</taxon>
        <taxon>Sphingopyxis</taxon>
    </lineage>
</organism>
<accession>A0A0N9UX82</accession>
<evidence type="ECO:0000313" key="2">
    <source>
        <dbReference type="Proteomes" id="UP000058074"/>
    </source>
</evidence>
<reference evidence="1 2" key="1">
    <citation type="journal article" date="2015" name="Genome Announc.">
        <title>Complete Genome Sequence of Polypropylene Glycol- and Polyethylene Glycol-Degrading Sphingopyxis macrogoltabida Strain EY-1.</title>
        <authorList>
            <person name="Ohtsubo Y."/>
            <person name="Nagata Y."/>
            <person name="Numata M."/>
            <person name="Tsuchikane K."/>
            <person name="Hosoyama A."/>
            <person name="Yamazoe A."/>
            <person name="Tsuda M."/>
            <person name="Fujita N."/>
            <person name="Kawai F."/>
        </authorList>
    </citation>
    <scope>NUCLEOTIDE SEQUENCE [LARGE SCALE GENOMIC DNA]</scope>
    <source>
        <strain evidence="1 2">EY-1</strain>
    </source>
</reference>
<dbReference type="RefSeq" id="WP_054588741.1">
    <property type="nucleotide sequence ID" value="NZ_CP012700.1"/>
</dbReference>
<proteinExistence type="predicted"/>
<name>A0A0N9UX82_SPHMC</name>
<dbReference type="Proteomes" id="UP000058074">
    <property type="component" value="Chromosome"/>
</dbReference>
<gene>
    <name evidence="1" type="ORF">AN936_14790</name>
</gene>
<dbReference type="AlphaFoldDB" id="A0A0N9UX82"/>
<dbReference type="EMBL" id="CP012700">
    <property type="protein sequence ID" value="ALH81572.1"/>
    <property type="molecule type" value="Genomic_DNA"/>
</dbReference>
<dbReference type="PATRIC" id="fig|33050.5.peg.3070"/>